<gene>
    <name evidence="1" type="ORF">CASFOL_000246</name>
</gene>
<reference evidence="2" key="1">
    <citation type="journal article" date="2024" name="IScience">
        <title>Strigolactones Initiate the Formation of Haustorium-like Structures in Castilleja.</title>
        <authorList>
            <person name="Buerger M."/>
            <person name="Peterson D."/>
            <person name="Chory J."/>
        </authorList>
    </citation>
    <scope>NUCLEOTIDE SEQUENCE [LARGE SCALE GENOMIC DNA]</scope>
</reference>
<sequence length="34" mass="3761">MQDNVYNNSLPGRSFLEVEGNVGSLALCFFQLVV</sequence>
<evidence type="ECO:0000313" key="2">
    <source>
        <dbReference type="Proteomes" id="UP001632038"/>
    </source>
</evidence>
<keyword evidence="2" id="KW-1185">Reference proteome</keyword>
<dbReference type="Proteomes" id="UP001632038">
    <property type="component" value="Unassembled WGS sequence"/>
</dbReference>
<comment type="caution">
    <text evidence="1">The sequence shown here is derived from an EMBL/GenBank/DDBJ whole genome shotgun (WGS) entry which is preliminary data.</text>
</comment>
<dbReference type="EMBL" id="JAVIJP010000001">
    <property type="protein sequence ID" value="KAL3655850.1"/>
    <property type="molecule type" value="Genomic_DNA"/>
</dbReference>
<name>A0ABD3ENS8_9LAMI</name>
<dbReference type="AlphaFoldDB" id="A0ABD3ENS8"/>
<protein>
    <submittedName>
        <fullName evidence="1">Uncharacterized protein</fullName>
    </submittedName>
</protein>
<evidence type="ECO:0000313" key="1">
    <source>
        <dbReference type="EMBL" id="KAL3655850.1"/>
    </source>
</evidence>
<accession>A0ABD3ENS8</accession>
<organism evidence="1 2">
    <name type="scientific">Castilleja foliolosa</name>
    <dbReference type="NCBI Taxonomy" id="1961234"/>
    <lineage>
        <taxon>Eukaryota</taxon>
        <taxon>Viridiplantae</taxon>
        <taxon>Streptophyta</taxon>
        <taxon>Embryophyta</taxon>
        <taxon>Tracheophyta</taxon>
        <taxon>Spermatophyta</taxon>
        <taxon>Magnoliopsida</taxon>
        <taxon>eudicotyledons</taxon>
        <taxon>Gunneridae</taxon>
        <taxon>Pentapetalae</taxon>
        <taxon>asterids</taxon>
        <taxon>lamiids</taxon>
        <taxon>Lamiales</taxon>
        <taxon>Orobanchaceae</taxon>
        <taxon>Pedicularideae</taxon>
        <taxon>Castillejinae</taxon>
        <taxon>Castilleja</taxon>
    </lineage>
</organism>
<proteinExistence type="predicted"/>